<dbReference type="InterPro" id="IPR010902">
    <property type="entry name" value="NUMOD4"/>
</dbReference>
<gene>
    <name evidence="2" type="ORF">LQ327_08830</name>
</gene>
<dbReference type="Gene3D" id="3.90.75.20">
    <property type="match status" value="1"/>
</dbReference>
<proteinExistence type="predicted"/>
<keyword evidence="2" id="KW-0378">Hydrolase</keyword>
<protein>
    <submittedName>
        <fullName evidence="2">NUMOD4 motif-containing HNH endonuclease</fullName>
    </submittedName>
</protein>
<evidence type="ECO:0000313" key="3">
    <source>
        <dbReference type="Proteomes" id="UP001199469"/>
    </source>
</evidence>
<keyword evidence="2" id="KW-0540">Nuclease</keyword>
<dbReference type="GO" id="GO:0004519">
    <property type="term" value="F:endonuclease activity"/>
    <property type="evidence" value="ECO:0007669"/>
    <property type="project" value="UniProtKB-KW"/>
</dbReference>
<reference evidence="2 3" key="1">
    <citation type="submission" date="2021-11" db="EMBL/GenBank/DDBJ databases">
        <title>Draft genome sequence of Actinomycetospora sp. SF1 isolated from the rhizosphere soil.</title>
        <authorList>
            <person name="Duangmal K."/>
            <person name="Chantavorakit T."/>
        </authorList>
    </citation>
    <scope>NUCLEOTIDE SEQUENCE [LARGE SCALE GENOMIC DNA]</scope>
    <source>
        <strain evidence="2 3">TBRC 5722</strain>
    </source>
</reference>
<organism evidence="2 3">
    <name type="scientific">Actinomycetospora endophytica</name>
    <dbReference type="NCBI Taxonomy" id="2291215"/>
    <lineage>
        <taxon>Bacteria</taxon>
        <taxon>Bacillati</taxon>
        <taxon>Actinomycetota</taxon>
        <taxon>Actinomycetes</taxon>
        <taxon>Pseudonocardiales</taxon>
        <taxon>Pseudonocardiaceae</taxon>
        <taxon>Actinomycetospora</taxon>
    </lineage>
</organism>
<name>A0ABS8P5F2_9PSEU</name>
<dbReference type="Proteomes" id="UP001199469">
    <property type="component" value="Unassembled WGS sequence"/>
</dbReference>
<comment type="caution">
    <text evidence="2">The sequence shown here is derived from an EMBL/GenBank/DDBJ whole genome shotgun (WGS) entry which is preliminary data.</text>
</comment>
<dbReference type="EMBL" id="JAJNDB010000001">
    <property type="protein sequence ID" value="MCD2193485.1"/>
    <property type="molecule type" value="Genomic_DNA"/>
</dbReference>
<evidence type="ECO:0000313" key="2">
    <source>
        <dbReference type="EMBL" id="MCD2193485.1"/>
    </source>
</evidence>
<dbReference type="SUPFAM" id="SSF54060">
    <property type="entry name" value="His-Me finger endonucleases"/>
    <property type="match status" value="1"/>
</dbReference>
<accession>A0ABS8P5F2</accession>
<dbReference type="Pfam" id="PF07463">
    <property type="entry name" value="NUMOD4"/>
    <property type="match status" value="1"/>
</dbReference>
<keyword evidence="2" id="KW-0255">Endonuclease</keyword>
<feature type="domain" description="NUMOD4" evidence="1">
    <location>
        <begin position="20"/>
        <end position="62"/>
    </location>
</feature>
<sequence>MNGIKNTIENPAGLPAGPEENWKPIPGFPGYLASDLGQLRGRKGGILAQQIDEHGYHRITLRDARGRSRTRFVHNVILEAFVSLRPAKLDGCHNDGDQDNNALTNLRWDTRSANTYDKVRHGTHNYGSRNRCDWGHEYTEFNTQMAKVSGGSGRRYRRCRACNAAGATVWYAGKHGEQLDFQQVADGKFETFRAEHEARLREDAQQLAEGQKRQAVAA</sequence>
<keyword evidence="3" id="KW-1185">Reference proteome</keyword>
<dbReference type="RefSeq" id="WP_230731681.1">
    <property type="nucleotide sequence ID" value="NZ_JAJNDB010000001.1"/>
</dbReference>
<evidence type="ECO:0000259" key="1">
    <source>
        <dbReference type="Pfam" id="PF07463"/>
    </source>
</evidence>
<dbReference type="InterPro" id="IPR044925">
    <property type="entry name" value="His-Me_finger_sf"/>
</dbReference>